<dbReference type="RefSeq" id="WP_089760256.1">
    <property type="nucleotide sequence ID" value="NZ_FNGO01000011.1"/>
</dbReference>
<dbReference type="OrthoDB" id="9772053at2"/>
<feature type="binding site" evidence="8">
    <location>
        <position position="309"/>
    </location>
    <ligand>
        <name>Zn(2+)</name>
        <dbReference type="ChEBI" id="CHEBI:29105"/>
        <label>2</label>
    </ligand>
</feature>
<dbReference type="CDD" id="cd05656">
    <property type="entry name" value="M42_Frv"/>
    <property type="match status" value="1"/>
</dbReference>
<dbReference type="Gene3D" id="3.40.630.10">
    <property type="entry name" value="Zn peptidases"/>
    <property type="match status" value="1"/>
</dbReference>
<keyword evidence="2" id="KW-0031">Aminopeptidase</keyword>
<dbReference type="Proteomes" id="UP000199476">
    <property type="component" value="Unassembled WGS sequence"/>
</dbReference>
<dbReference type="InterPro" id="IPR023367">
    <property type="entry name" value="Peptidase_M42_dom2"/>
</dbReference>
<feature type="binding site" evidence="8">
    <location>
        <position position="60"/>
    </location>
    <ligand>
        <name>Zn(2+)</name>
        <dbReference type="ChEBI" id="CHEBI:29105"/>
        <label>1</label>
    </ligand>
</feature>
<comment type="cofactor">
    <cofactor evidence="8">
        <name>a divalent metal cation</name>
        <dbReference type="ChEBI" id="CHEBI:60240"/>
    </cofactor>
    <text evidence="8">Binds 2 divalent metal cations per subunit.</text>
</comment>
<feature type="binding site" evidence="8">
    <location>
        <position position="170"/>
    </location>
    <ligand>
        <name>Zn(2+)</name>
        <dbReference type="ChEBI" id="CHEBI:29105"/>
        <label>2</label>
    </ligand>
</feature>
<keyword evidence="5" id="KW-0378">Hydrolase</keyword>
<dbReference type="InterPro" id="IPR008007">
    <property type="entry name" value="Peptidase_M42"/>
</dbReference>
<dbReference type="SUPFAM" id="SSF101821">
    <property type="entry name" value="Aminopeptidase/glucanase lid domain"/>
    <property type="match status" value="1"/>
</dbReference>
<evidence type="ECO:0000256" key="2">
    <source>
        <dbReference type="ARBA" id="ARBA00022438"/>
    </source>
</evidence>
<dbReference type="SUPFAM" id="SSF53187">
    <property type="entry name" value="Zn-dependent exopeptidases"/>
    <property type="match status" value="1"/>
</dbReference>
<dbReference type="Pfam" id="PF05343">
    <property type="entry name" value="Peptidase_M42"/>
    <property type="match status" value="1"/>
</dbReference>
<proteinExistence type="inferred from homology"/>
<protein>
    <submittedName>
        <fullName evidence="9">Endoglucanase</fullName>
    </submittedName>
</protein>
<feature type="binding site" evidence="8">
    <location>
        <position position="199"/>
    </location>
    <ligand>
        <name>Zn(2+)</name>
        <dbReference type="ChEBI" id="CHEBI:29105"/>
        <label>2</label>
    </ligand>
</feature>
<evidence type="ECO:0000256" key="6">
    <source>
        <dbReference type="PIRNR" id="PIRNR001123"/>
    </source>
</evidence>
<dbReference type="GO" id="GO:0004177">
    <property type="term" value="F:aminopeptidase activity"/>
    <property type="evidence" value="ECO:0007669"/>
    <property type="project" value="UniProtKB-UniRule"/>
</dbReference>
<dbReference type="PANTHER" id="PTHR32481">
    <property type="entry name" value="AMINOPEPTIDASE"/>
    <property type="match status" value="1"/>
</dbReference>
<dbReference type="GO" id="GO:0006508">
    <property type="term" value="P:proteolysis"/>
    <property type="evidence" value="ECO:0007669"/>
    <property type="project" value="UniProtKB-KW"/>
</dbReference>
<accession>A0A1G9NWN4</accession>
<dbReference type="PANTHER" id="PTHR32481:SF5">
    <property type="entry name" value="ENDOGLUCANASE"/>
    <property type="match status" value="1"/>
</dbReference>
<evidence type="ECO:0000313" key="10">
    <source>
        <dbReference type="Proteomes" id="UP000199476"/>
    </source>
</evidence>
<dbReference type="AlphaFoldDB" id="A0A1G9NWN4"/>
<evidence type="ECO:0000256" key="5">
    <source>
        <dbReference type="ARBA" id="ARBA00022801"/>
    </source>
</evidence>
<reference evidence="9 10" key="1">
    <citation type="submission" date="2016-10" db="EMBL/GenBank/DDBJ databases">
        <authorList>
            <person name="de Groot N.N."/>
        </authorList>
    </citation>
    <scope>NUCLEOTIDE SEQUENCE [LARGE SCALE GENOMIC DNA]</scope>
    <source>
        <strain evidence="9 10">SLAS-1</strain>
    </source>
</reference>
<keyword evidence="4 8" id="KW-0479">Metal-binding</keyword>
<sequence>MLLKKLSEAAGASSRENEVRDIIRAEIEDRVDEMRVDVMGNIIATSGADKEGTSLMLAAHMDEIGLMVTDIKENGLLSFSALGGIDQRILVSKVVEVGEDKVTGVIGSKAVHLQKKSERKRPIDMDNLYIDIGAESKKEAEKNISRGDTAVFKSDFKELNGGYFTGKAFDDRAGCAILSELTSIDPEVKTHFVFTVQEEVGLRGSRQAAYDLNPDFAVAVEATTAADVPENDEHRYSTELDEGPALTIQDRKLISDRLLMQELIRRAEESNIGYQFRRTAEGANDAGVIHLTRSGIPSAVVSVPSRYIHSPHGLMSSDDYEDTKKLIKNLLTNFDKEGKLKKHD</sequence>
<dbReference type="InterPro" id="IPR051464">
    <property type="entry name" value="Peptidase_M42_aminopept"/>
</dbReference>
<dbReference type="GO" id="GO:0046872">
    <property type="term" value="F:metal ion binding"/>
    <property type="evidence" value="ECO:0007669"/>
    <property type="project" value="UniProtKB-UniRule"/>
</dbReference>
<keyword evidence="3" id="KW-0645">Protease</keyword>
<feature type="binding site" evidence="8">
    <location>
        <position position="221"/>
    </location>
    <ligand>
        <name>Zn(2+)</name>
        <dbReference type="ChEBI" id="CHEBI:29105"/>
        <label>1</label>
    </ligand>
</feature>
<evidence type="ECO:0000256" key="1">
    <source>
        <dbReference type="ARBA" id="ARBA00006272"/>
    </source>
</evidence>
<keyword evidence="10" id="KW-1185">Reference proteome</keyword>
<comment type="similarity">
    <text evidence="1 6">Belongs to the peptidase M42 family.</text>
</comment>
<evidence type="ECO:0000256" key="8">
    <source>
        <dbReference type="PIRSR" id="PIRSR001123-2"/>
    </source>
</evidence>
<feature type="active site" description="Proton acceptor" evidence="7">
    <location>
        <position position="198"/>
    </location>
</feature>
<organism evidence="9 10">
    <name type="scientific">Halarsenatibacter silvermanii</name>
    <dbReference type="NCBI Taxonomy" id="321763"/>
    <lineage>
        <taxon>Bacteria</taxon>
        <taxon>Bacillati</taxon>
        <taxon>Bacillota</taxon>
        <taxon>Clostridia</taxon>
        <taxon>Halanaerobiales</taxon>
        <taxon>Halarsenatibacteraceae</taxon>
        <taxon>Halarsenatibacter</taxon>
    </lineage>
</organism>
<dbReference type="Gene3D" id="2.40.30.40">
    <property type="entry name" value="Peptidase M42, domain 2"/>
    <property type="match status" value="1"/>
</dbReference>
<name>A0A1G9NWN4_9FIRM</name>
<evidence type="ECO:0000256" key="7">
    <source>
        <dbReference type="PIRSR" id="PIRSR001123-1"/>
    </source>
</evidence>
<feature type="binding site" evidence="8">
    <location>
        <position position="170"/>
    </location>
    <ligand>
        <name>Zn(2+)</name>
        <dbReference type="ChEBI" id="CHEBI:29105"/>
        <label>1</label>
    </ligand>
</feature>
<dbReference type="EMBL" id="FNGO01000011">
    <property type="protein sequence ID" value="SDL90988.1"/>
    <property type="molecule type" value="Genomic_DNA"/>
</dbReference>
<evidence type="ECO:0000256" key="3">
    <source>
        <dbReference type="ARBA" id="ARBA00022670"/>
    </source>
</evidence>
<gene>
    <name evidence="9" type="ORF">SAMN04488692_11152</name>
</gene>
<dbReference type="PIRSF" id="PIRSF001123">
    <property type="entry name" value="PepA_GA"/>
    <property type="match status" value="1"/>
</dbReference>
<evidence type="ECO:0000256" key="4">
    <source>
        <dbReference type="ARBA" id="ARBA00022723"/>
    </source>
</evidence>
<evidence type="ECO:0000313" key="9">
    <source>
        <dbReference type="EMBL" id="SDL90988.1"/>
    </source>
</evidence>
<dbReference type="STRING" id="321763.SAMN04488692_11152"/>